<protein>
    <submittedName>
        <fullName evidence="1">Uncharacterized protein</fullName>
    </submittedName>
</protein>
<reference evidence="1" key="1">
    <citation type="submission" date="2022-04" db="EMBL/GenBank/DDBJ databases">
        <title>Consumption of N2O by Flavobacterium azooxidireducens sp. nov. isolated from Decomposing Leaf Litter of Phragmites australis (Cav.).</title>
        <authorList>
            <person name="Behrendt U."/>
            <person name="Spanner T."/>
            <person name="Augustin J."/>
            <person name="Horn M.A."/>
            <person name="Kolb S."/>
            <person name="Ulrich A."/>
        </authorList>
    </citation>
    <scope>NUCLEOTIDE SEQUENCE</scope>
    <source>
        <strain evidence="1">IGB 4-14</strain>
    </source>
</reference>
<accession>A0ABY4KH69</accession>
<name>A0ABY4KH69_9FLAO</name>
<sequence length="129" mass="14848">MRTIKSVLEKNKGLFSFLLVFVVLYTGSIRGLLFADLAQNHVTSQKDSSNNHSECDIHAAHTAIFTAVNQAKTTESEIDEVHLDFTFPKSNVFTLIFEERQFFCQFLTKINVDKLPLYDLYCNWKIHLS</sequence>
<evidence type="ECO:0000313" key="2">
    <source>
        <dbReference type="Proteomes" id="UP000830583"/>
    </source>
</evidence>
<organism evidence="1 2">
    <name type="scientific">Flavobacterium azooxidireducens</name>
    <dbReference type="NCBI Taxonomy" id="1871076"/>
    <lineage>
        <taxon>Bacteria</taxon>
        <taxon>Pseudomonadati</taxon>
        <taxon>Bacteroidota</taxon>
        <taxon>Flavobacteriia</taxon>
        <taxon>Flavobacteriales</taxon>
        <taxon>Flavobacteriaceae</taxon>
        <taxon>Flavobacterium</taxon>
    </lineage>
</organism>
<dbReference type="RefSeq" id="WP_248435393.1">
    <property type="nucleotide sequence ID" value="NZ_CP096205.1"/>
</dbReference>
<dbReference type="EMBL" id="CP096205">
    <property type="protein sequence ID" value="UPQ79889.1"/>
    <property type="molecule type" value="Genomic_DNA"/>
</dbReference>
<keyword evidence="2" id="KW-1185">Reference proteome</keyword>
<dbReference type="Proteomes" id="UP000830583">
    <property type="component" value="Chromosome"/>
</dbReference>
<proteinExistence type="predicted"/>
<evidence type="ECO:0000313" key="1">
    <source>
        <dbReference type="EMBL" id="UPQ79889.1"/>
    </source>
</evidence>
<gene>
    <name evidence="1" type="ORF">M0M57_03420</name>
</gene>